<evidence type="ECO:0000313" key="1">
    <source>
        <dbReference type="EMBL" id="CAE0054506.1"/>
    </source>
</evidence>
<dbReference type="EMBL" id="HBHW01029079">
    <property type="protein sequence ID" value="CAE0054506.1"/>
    <property type="molecule type" value="Transcribed_RNA"/>
</dbReference>
<dbReference type="Gene3D" id="3.20.70.20">
    <property type="match status" value="1"/>
</dbReference>
<evidence type="ECO:0000313" key="2">
    <source>
        <dbReference type="EMBL" id="CAE0054508.1"/>
    </source>
</evidence>
<accession>A0A7S2ZX17</accession>
<dbReference type="EMBL" id="HBHW01029082">
    <property type="protein sequence ID" value="CAE0054508.1"/>
    <property type="molecule type" value="Transcribed_RNA"/>
</dbReference>
<sequence length="393" mass="42657">MRVRAVTVGLCGSEDWSLLRQRLRDANWTGAQIKAALADHGVPTDFVRLATDPFGRWVQSIDLESLAHELEELDIDAISLGRAMSDEDLKWIPRFIEASPRISCSALLRQSAEHQQLPDEDHALKISKVISTLDWRQGFNFCVSCGSIPDNIPFLPVASREVPTSTAEESAFLISIATENSDILEQAAEISTGPSELHRNVKKLLEPHLMRIEEIVVTILKTCTEPRNLAATYCGIDPSANPCIDGKTSIGKAIEISLKNRPVGSVGSISVVAAISSALRTLNVKKVGYAGVMLPVLEDITLCKRVNEGSLGLSSLLQLSSVCGVGLDTIPISHSLTPEEIAKVVMDVGALAMRWDKPLSIRLLRLRGEPGEIAHPKDAPSFLHPAAIMDINS</sequence>
<dbReference type="PANTHER" id="PTHR37560:SF2">
    <property type="entry name" value="DUF711 DOMAIN-CONTAINING PROTEIN"/>
    <property type="match status" value="1"/>
</dbReference>
<gene>
    <name evidence="1" type="ORF">RMAR00112_LOCUS22535</name>
    <name evidence="2" type="ORF">RMAR00112_LOCUS22537</name>
</gene>
<dbReference type="SUPFAM" id="SSF51998">
    <property type="entry name" value="PFL-like glycyl radical enzymes"/>
    <property type="match status" value="1"/>
</dbReference>
<dbReference type="PANTHER" id="PTHR37560">
    <property type="entry name" value="UPF0210 PROTEIN SPR0218"/>
    <property type="match status" value="1"/>
</dbReference>
<dbReference type="Pfam" id="PF05167">
    <property type="entry name" value="DUF711"/>
    <property type="match status" value="1"/>
</dbReference>
<organism evidence="1">
    <name type="scientific">Rhodosorus marinus</name>
    <dbReference type="NCBI Taxonomy" id="101924"/>
    <lineage>
        <taxon>Eukaryota</taxon>
        <taxon>Rhodophyta</taxon>
        <taxon>Stylonematophyceae</taxon>
        <taxon>Stylonematales</taxon>
        <taxon>Stylonemataceae</taxon>
        <taxon>Rhodosorus</taxon>
    </lineage>
</organism>
<protein>
    <recommendedName>
        <fullName evidence="3">DUF711 family protein</fullName>
    </recommendedName>
</protein>
<reference evidence="1" key="1">
    <citation type="submission" date="2021-01" db="EMBL/GenBank/DDBJ databases">
        <authorList>
            <person name="Corre E."/>
            <person name="Pelletier E."/>
            <person name="Niang G."/>
            <person name="Scheremetjew M."/>
            <person name="Finn R."/>
            <person name="Kale V."/>
            <person name="Holt S."/>
            <person name="Cochrane G."/>
            <person name="Meng A."/>
            <person name="Brown T."/>
            <person name="Cohen L."/>
        </authorList>
    </citation>
    <scope>NUCLEOTIDE SEQUENCE</scope>
    <source>
        <strain evidence="1">CCMP 769</strain>
    </source>
</reference>
<dbReference type="InterPro" id="IPR007841">
    <property type="entry name" value="UPF0210"/>
</dbReference>
<dbReference type="AlphaFoldDB" id="A0A7S2ZX17"/>
<proteinExistence type="predicted"/>
<evidence type="ECO:0008006" key="3">
    <source>
        <dbReference type="Google" id="ProtNLM"/>
    </source>
</evidence>
<name>A0A7S2ZX17_9RHOD</name>